<evidence type="ECO:0000313" key="3">
    <source>
        <dbReference type="Proteomes" id="UP000299102"/>
    </source>
</evidence>
<proteinExistence type="predicted"/>
<sequence length="173" mass="19726">MVRPGSKLETGLGLKLIAGGGRYRELIVTRDAKLQVFWKNLSEWHSETEEEPGSGFIERTKPDNELTVQRVDVNRTKSSGSIVHMDVPQGSILGPFLFLVYINDLPRLVKDVHEIVLFADDTSLLFKVKRQQLTYDDVNNAISKGLMMEPEGKHRKFIMKQRILAMFDLVEIV</sequence>
<comment type="caution">
    <text evidence="2">The sequence shown here is derived from an EMBL/GenBank/DDBJ whole genome shotgun (WGS) entry which is preliminary data.</text>
</comment>
<reference evidence="2 3" key="1">
    <citation type="journal article" date="2019" name="Commun. Biol.">
        <title>The bagworm genome reveals a unique fibroin gene that provides high tensile strength.</title>
        <authorList>
            <person name="Kono N."/>
            <person name="Nakamura H."/>
            <person name="Ohtoshi R."/>
            <person name="Tomita M."/>
            <person name="Numata K."/>
            <person name="Arakawa K."/>
        </authorList>
    </citation>
    <scope>NUCLEOTIDE SEQUENCE [LARGE SCALE GENOMIC DNA]</scope>
</reference>
<protein>
    <recommendedName>
        <fullName evidence="1">Reverse transcriptase domain-containing protein</fullName>
    </recommendedName>
</protein>
<accession>A0A4C1UUR1</accession>
<keyword evidence="3" id="KW-1185">Reference proteome</keyword>
<dbReference type="OrthoDB" id="411871at2759"/>
<feature type="domain" description="Reverse transcriptase" evidence="1">
    <location>
        <begin position="73"/>
        <end position="131"/>
    </location>
</feature>
<dbReference type="InterPro" id="IPR000477">
    <property type="entry name" value="RT_dom"/>
</dbReference>
<dbReference type="EMBL" id="BGZK01000230">
    <property type="protein sequence ID" value="GBP30178.1"/>
    <property type="molecule type" value="Genomic_DNA"/>
</dbReference>
<evidence type="ECO:0000313" key="2">
    <source>
        <dbReference type="EMBL" id="GBP30178.1"/>
    </source>
</evidence>
<dbReference type="AlphaFoldDB" id="A0A4C1UUR1"/>
<name>A0A4C1UUR1_EUMVA</name>
<dbReference type="Pfam" id="PF00078">
    <property type="entry name" value="RVT_1"/>
    <property type="match status" value="1"/>
</dbReference>
<organism evidence="2 3">
    <name type="scientific">Eumeta variegata</name>
    <name type="common">Bagworm moth</name>
    <name type="synonym">Eumeta japonica</name>
    <dbReference type="NCBI Taxonomy" id="151549"/>
    <lineage>
        <taxon>Eukaryota</taxon>
        <taxon>Metazoa</taxon>
        <taxon>Ecdysozoa</taxon>
        <taxon>Arthropoda</taxon>
        <taxon>Hexapoda</taxon>
        <taxon>Insecta</taxon>
        <taxon>Pterygota</taxon>
        <taxon>Neoptera</taxon>
        <taxon>Endopterygota</taxon>
        <taxon>Lepidoptera</taxon>
        <taxon>Glossata</taxon>
        <taxon>Ditrysia</taxon>
        <taxon>Tineoidea</taxon>
        <taxon>Psychidae</taxon>
        <taxon>Oiketicinae</taxon>
        <taxon>Eumeta</taxon>
    </lineage>
</organism>
<evidence type="ECO:0000259" key="1">
    <source>
        <dbReference type="Pfam" id="PF00078"/>
    </source>
</evidence>
<dbReference type="STRING" id="151549.A0A4C1UUR1"/>
<gene>
    <name evidence="2" type="ORF">EVAR_94486_1</name>
</gene>
<dbReference type="Proteomes" id="UP000299102">
    <property type="component" value="Unassembled WGS sequence"/>
</dbReference>